<feature type="compositionally biased region" description="Low complexity" evidence="1">
    <location>
        <begin position="42"/>
        <end position="52"/>
    </location>
</feature>
<dbReference type="EMBL" id="JAUHPV010000006">
    <property type="protein sequence ID" value="MDN4473537.1"/>
    <property type="molecule type" value="Genomic_DNA"/>
</dbReference>
<comment type="caution">
    <text evidence="3">The sequence shown here is derived from an EMBL/GenBank/DDBJ whole genome shotgun (WGS) entry which is preliminary data.</text>
</comment>
<evidence type="ECO:0000256" key="2">
    <source>
        <dbReference type="SAM" id="Phobius"/>
    </source>
</evidence>
<keyword evidence="2" id="KW-0812">Transmembrane</keyword>
<keyword evidence="4" id="KW-1185">Reference proteome</keyword>
<evidence type="ECO:0000313" key="3">
    <source>
        <dbReference type="EMBL" id="MDN4473537.1"/>
    </source>
</evidence>
<reference evidence="3" key="1">
    <citation type="submission" date="2023-06" db="EMBL/GenBank/DDBJ databases">
        <title>SYSU T00b26.</title>
        <authorList>
            <person name="Gao L."/>
            <person name="Fang B.-Z."/>
            <person name="Li W.-J."/>
        </authorList>
    </citation>
    <scope>NUCLEOTIDE SEQUENCE</scope>
    <source>
        <strain evidence="3">SYSU T00b26</strain>
    </source>
</reference>
<feature type="transmembrane region" description="Helical" evidence="2">
    <location>
        <begin position="61"/>
        <end position="81"/>
    </location>
</feature>
<keyword evidence="2" id="KW-1133">Transmembrane helix</keyword>
<protein>
    <recommendedName>
        <fullName evidence="5">Peptidase C-terminal archaeal/bacterial domain-containing protein</fullName>
    </recommendedName>
</protein>
<evidence type="ECO:0000256" key="1">
    <source>
        <dbReference type="SAM" id="MobiDB-lite"/>
    </source>
</evidence>
<accession>A0ABT8G314</accession>
<feature type="region of interest" description="Disordered" evidence="1">
    <location>
        <begin position="1"/>
        <end position="52"/>
    </location>
</feature>
<organism evidence="3 4">
    <name type="scientific">Demequina zhanjiangensis</name>
    <dbReference type="NCBI Taxonomy" id="3051659"/>
    <lineage>
        <taxon>Bacteria</taxon>
        <taxon>Bacillati</taxon>
        <taxon>Actinomycetota</taxon>
        <taxon>Actinomycetes</taxon>
        <taxon>Micrococcales</taxon>
        <taxon>Demequinaceae</taxon>
        <taxon>Demequina</taxon>
    </lineage>
</organism>
<evidence type="ECO:0008006" key="5">
    <source>
        <dbReference type="Google" id="ProtNLM"/>
    </source>
</evidence>
<sequence>MTDPDAPDSRDDRPDGAGTGEELAQQGPGAARPEGRGDDAADSSAGAHDDAGASSSRVRTIVYVGAAALLIAAAGFAGWALTGLGGDDAASEPSSSPAQDCGPVEAQVLALDGQAVQPDGPVCLIVTERSELTVGAAALQEGEDLALRLETVDGMALGSADSTLGLDPMVTAIVSPGAYVGYVTALDGSDPPPYLVYGSALPAAPELEDTEAITGPSQTQCGDSVPLVTDAGEVEADGEVPYFCLDLTEPTFLVAGAESLGDALPDEGGPDLLLSIARFDEDGAARVLRSNDDAFGYDPELTIDLEEGSYLVSVSAWFGEDPGAVRLYAGPAGSVMRTGEVSTVIADVTEAECEVAPGIAVGEALTLEGEVQYLCLDNPEQQRLLMEVATLGDQDLVLEVVQFVDGEPRRVAWADSAPDASSLAETDPALDRVFPEGRLLIAVTTYFGGAAADYDLRVTAAS</sequence>
<name>A0ABT8G314_9MICO</name>
<evidence type="ECO:0000313" key="4">
    <source>
        <dbReference type="Proteomes" id="UP001172738"/>
    </source>
</evidence>
<dbReference type="RefSeq" id="WP_301129165.1">
    <property type="nucleotide sequence ID" value="NZ_JAUHPV010000006.1"/>
</dbReference>
<keyword evidence="2" id="KW-0472">Membrane</keyword>
<proteinExistence type="predicted"/>
<dbReference type="Proteomes" id="UP001172738">
    <property type="component" value="Unassembled WGS sequence"/>
</dbReference>
<gene>
    <name evidence="3" type="ORF">QQX04_11090</name>
</gene>